<dbReference type="GO" id="GO:0016567">
    <property type="term" value="P:protein ubiquitination"/>
    <property type="evidence" value="ECO:0007669"/>
    <property type="project" value="InterPro"/>
</dbReference>
<evidence type="ECO:0000256" key="6">
    <source>
        <dbReference type="ARBA" id="ARBA00022786"/>
    </source>
</evidence>
<evidence type="ECO:0000256" key="2">
    <source>
        <dbReference type="ARBA" id="ARBA00004906"/>
    </source>
</evidence>
<dbReference type="PANTHER" id="PTHR23315:SF339">
    <property type="entry name" value="U-BOX DOMAIN-CONTAINING PROTEIN 40"/>
    <property type="match status" value="1"/>
</dbReference>
<name>A0AAN7K4C0_9MYRT</name>
<dbReference type="PROSITE" id="PS51698">
    <property type="entry name" value="U_BOX"/>
    <property type="match status" value="1"/>
</dbReference>
<dbReference type="EC" id="2.3.2.27" evidence="3"/>
<organism evidence="10 11">
    <name type="scientific">Trapa incisa</name>
    <dbReference type="NCBI Taxonomy" id="236973"/>
    <lineage>
        <taxon>Eukaryota</taxon>
        <taxon>Viridiplantae</taxon>
        <taxon>Streptophyta</taxon>
        <taxon>Embryophyta</taxon>
        <taxon>Tracheophyta</taxon>
        <taxon>Spermatophyta</taxon>
        <taxon>Magnoliopsida</taxon>
        <taxon>eudicotyledons</taxon>
        <taxon>Gunneridae</taxon>
        <taxon>Pentapetalae</taxon>
        <taxon>rosids</taxon>
        <taxon>malvids</taxon>
        <taxon>Myrtales</taxon>
        <taxon>Lythraceae</taxon>
        <taxon>Trapa</taxon>
    </lineage>
</organism>
<dbReference type="InterPro" id="IPR003613">
    <property type="entry name" value="Ubox_domain"/>
</dbReference>
<dbReference type="PROSITE" id="PS50176">
    <property type="entry name" value="ARM_REPEAT"/>
    <property type="match status" value="1"/>
</dbReference>
<dbReference type="Pfam" id="PF04564">
    <property type="entry name" value="U-box"/>
    <property type="match status" value="1"/>
</dbReference>
<reference evidence="10 11" key="1">
    <citation type="journal article" date="2023" name="Hortic Res">
        <title>Pangenome of water caltrop reveals structural variations and asymmetric subgenome divergence after allopolyploidization.</title>
        <authorList>
            <person name="Zhang X."/>
            <person name="Chen Y."/>
            <person name="Wang L."/>
            <person name="Yuan Y."/>
            <person name="Fang M."/>
            <person name="Shi L."/>
            <person name="Lu R."/>
            <person name="Comes H.P."/>
            <person name="Ma Y."/>
            <person name="Chen Y."/>
            <person name="Huang G."/>
            <person name="Zhou Y."/>
            <person name="Zheng Z."/>
            <person name="Qiu Y."/>
        </authorList>
    </citation>
    <scope>NUCLEOTIDE SEQUENCE [LARGE SCALE GENOMIC DNA]</scope>
    <source>
        <tissue evidence="10">Roots</tissue>
    </source>
</reference>
<comment type="caution">
    <text evidence="10">The sequence shown here is derived from an EMBL/GenBank/DDBJ whole genome shotgun (WGS) entry which is preliminary data.</text>
</comment>
<feature type="repeat" description="ARM" evidence="7">
    <location>
        <begin position="351"/>
        <end position="394"/>
    </location>
</feature>
<dbReference type="Gene3D" id="1.25.10.10">
    <property type="entry name" value="Leucine-rich Repeat Variant"/>
    <property type="match status" value="1"/>
</dbReference>
<keyword evidence="5" id="KW-0677">Repeat</keyword>
<accession>A0AAN7K4C0</accession>
<evidence type="ECO:0000256" key="3">
    <source>
        <dbReference type="ARBA" id="ARBA00012483"/>
    </source>
</evidence>
<evidence type="ECO:0000256" key="7">
    <source>
        <dbReference type="PROSITE-ProRule" id="PRU00259"/>
    </source>
</evidence>
<feature type="compositionally biased region" description="Low complexity" evidence="8">
    <location>
        <begin position="174"/>
        <end position="193"/>
    </location>
</feature>
<feature type="domain" description="U-box" evidence="9">
    <location>
        <begin position="56"/>
        <end position="130"/>
    </location>
</feature>
<evidence type="ECO:0000256" key="5">
    <source>
        <dbReference type="ARBA" id="ARBA00022737"/>
    </source>
</evidence>
<comment type="catalytic activity">
    <reaction evidence="1">
        <text>S-ubiquitinyl-[E2 ubiquitin-conjugating enzyme]-L-cysteine + [acceptor protein]-L-lysine = [E2 ubiquitin-conjugating enzyme]-L-cysteine + N(6)-ubiquitinyl-[acceptor protein]-L-lysine.</text>
        <dbReference type="EC" id="2.3.2.27"/>
    </reaction>
</comment>
<dbReference type="InterPro" id="IPR011989">
    <property type="entry name" value="ARM-like"/>
</dbReference>
<dbReference type="EMBL" id="JAXIOK010000010">
    <property type="protein sequence ID" value="KAK4760320.1"/>
    <property type="molecule type" value="Genomic_DNA"/>
</dbReference>
<gene>
    <name evidence="10" type="ORF">SAY87_005213</name>
</gene>
<keyword evidence="6" id="KW-0833">Ubl conjugation pathway</keyword>
<dbReference type="Proteomes" id="UP001345219">
    <property type="component" value="Chromosome 5"/>
</dbReference>
<evidence type="ECO:0000256" key="1">
    <source>
        <dbReference type="ARBA" id="ARBA00000900"/>
    </source>
</evidence>
<sequence>MEFREAVTKMGRPADRHGEFYRLLSKFYQISSKASSPASSRSSSPRHKRHVSQQIDFPSEFVCPVSRSLMADPVIVFSGHSFDRVSVEVCKSAGYTPTLEDGLSPDFSAVIPNLALKSAILTHCKDLSLPPPEPISFSSMEKKVHRLISARKEDRNSMIRTTAFSKDSAGGCCSSSDESVGTSSTTTTSNTPTAAANDEPSRHSKFVTLTNDCSSCSGSSSEINAAVPEESDLVSKLQMSLIFRREEAMVNLRRMSREKDARVSLCTDQVLLELRSLIVSRFRTTQENAIASLVNLSLEEANRVKIVRAGILPNLVFVLMKGSSEAQEYAVAATFALALDDENKLAIGALGALPPLVDILRSSTSETAQREAATALYHLTLVPANCSKLVTTGSVHDILSLTRPGHLLDRLLHIVRNLGSCPDGRTALLDSGGTGCLLGLIDQNALNSVSALERCLDALVSLSLVGLRFKGLAKAARATEILAKVKTEGPKRKAVYLVEKIEERSLDHETETEVDWEKLLEE</sequence>
<evidence type="ECO:0000313" key="10">
    <source>
        <dbReference type="EMBL" id="KAK4760320.1"/>
    </source>
</evidence>
<keyword evidence="11" id="KW-1185">Reference proteome</keyword>
<dbReference type="SMART" id="SM00504">
    <property type="entry name" value="Ubox"/>
    <property type="match status" value="1"/>
</dbReference>
<dbReference type="GO" id="GO:0061630">
    <property type="term" value="F:ubiquitin protein ligase activity"/>
    <property type="evidence" value="ECO:0007669"/>
    <property type="project" value="UniProtKB-EC"/>
</dbReference>
<dbReference type="SUPFAM" id="SSF48371">
    <property type="entry name" value="ARM repeat"/>
    <property type="match status" value="1"/>
</dbReference>
<evidence type="ECO:0000313" key="11">
    <source>
        <dbReference type="Proteomes" id="UP001345219"/>
    </source>
</evidence>
<evidence type="ECO:0000256" key="4">
    <source>
        <dbReference type="ARBA" id="ARBA00022679"/>
    </source>
</evidence>
<keyword evidence="4" id="KW-0808">Transferase</keyword>
<feature type="region of interest" description="Disordered" evidence="8">
    <location>
        <begin position="165"/>
        <end position="202"/>
    </location>
</feature>
<dbReference type="Pfam" id="PF00514">
    <property type="entry name" value="Arm"/>
    <property type="match status" value="1"/>
</dbReference>
<evidence type="ECO:0000256" key="8">
    <source>
        <dbReference type="SAM" id="MobiDB-lite"/>
    </source>
</evidence>
<dbReference type="AlphaFoldDB" id="A0AAN7K4C0"/>
<dbReference type="InterPro" id="IPR000225">
    <property type="entry name" value="Armadillo"/>
</dbReference>
<dbReference type="SMART" id="SM00185">
    <property type="entry name" value="ARM"/>
    <property type="match status" value="3"/>
</dbReference>
<dbReference type="InterPro" id="IPR016024">
    <property type="entry name" value="ARM-type_fold"/>
</dbReference>
<dbReference type="InterPro" id="IPR013083">
    <property type="entry name" value="Znf_RING/FYVE/PHD"/>
</dbReference>
<dbReference type="SUPFAM" id="SSF57850">
    <property type="entry name" value="RING/U-box"/>
    <property type="match status" value="1"/>
</dbReference>
<evidence type="ECO:0000259" key="9">
    <source>
        <dbReference type="PROSITE" id="PS51698"/>
    </source>
</evidence>
<protein>
    <recommendedName>
        <fullName evidence="3">RING-type E3 ubiquitin transferase</fullName>
        <ecNumber evidence="3">2.3.2.27</ecNumber>
    </recommendedName>
</protein>
<proteinExistence type="predicted"/>
<dbReference type="Gene3D" id="3.30.40.10">
    <property type="entry name" value="Zinc/RING finger domain, C3HC4 (zinc finger)"/>
    <property type="match status" value="1"/>
</dbReference>
<comment type="pathway">
    <text evidence="2">Protein modification; protein ubiquitination.</text>
</comment>
<dbReference type="PANTHER" id="PTHR23315">
    <property type="entry name" value="U BOX DOMAIN-CONTAINING"/>
    <property type="match status" value="1"/>
</dbReference>